<evidence type="ECO:0000256" key="3">
    <source>
        <dbReference type="ARBA" id="ARBA00034247"/>
    </source>
</evidence>
<dbReference type="PROSITE" id="PS50887">
    <property type="entry name" value="GGDEF"/>
    <property type="match status" value="1"/>
</dbReference>
<dbReference type="GO" id="GO:1902201">
    <property type="term" value="P:negative regulation of bacterial-type flagellum-dependent cell motility"/>
    <property type="evidence" value="ECO:0007669"/>
    <property type="project" value="TreeGrafter"/>
</dbReference>
<proteinExistence type="predicted"/>
<keyword evidence="4" id="KW-1133">Transmembrane helix</keyword>
<dbReference type="InterPro" id="IPR011990">
    <property type="entry name" value="TPR-like_helical_dom_sf"/>
</dbReference>
<comment type="catalytic activity">
    <reaction evidence="3">
        <text>2 GTP = 3',3'-c-di-GMP + 2 diphosphate</text>
        <dbReference type="Rhea" id="RHEA:24898"/>
        <dbReference type="ChEBI" id="CHEBI:33019"/>
        <dbReference type="ChEBI" id="CHEBI:37565"/>
        <dbReference type="ChEBI" id="CHEBI:58805"/>
        <dbReference type="EC" id="2.7.7.65"/>
    </reaction>
</comment>
<dbReference type="GO" id="GO:0005886">
    <property type="term" value="C:plasma membrane"/>
    <property type="evidence" value="ECO:0007669"/>
    <property type="project" value="TreeGrafter"/>
</dbReference>
<dbReference type="GO" id="GO:0043709">
    <property type="term" value="P:cell adhesion involved in single-species biofilm formation"/>
    <property type="evidence" value="ECO:0007669"/>
    <property type="project" value="TreeGrafter"/>
</dbReference>
<evidence type="ECO:0000313" key="7">
    <source>
        <dbReference type="Proteomes" id="UP000595095"/>
    </source>
</evidence>
<gene>
    <name evidence="6" type="ORF">IT774_07090</name>
</gene>
<keyword evidence="4" id="KW-0472">Membrane</keyword>
<protein>
    <recommendedName>
        <fullName evidence="2">diguanylate cyclase</fullName>
        <ecNumber evidence="2">2.7.7.65</ecNumber>
    </recommendedName>
</protein>
<reference evidence="6 7" key="1">
    <citation type="submission" date="2020-11" db="EMBL/GenBank/DDBJ databases">
        <title>Complete genome sequence for Salinimonas sp. strain G2-b.</title>
        <authorList>
            <person name="Park S.-J."/>
        </authorList>
    </citation>
    <scope>NUCLEOTIDE SEQUENCE [LARGE SCALE GENOMIC DNA]</scope>
    <source>
        <strain evidence="6 7">G2-b</strain>
    </source>
</reference>
<dbReference type="KEGG" id="smaa:IT774_07090"/>
<dbReference type="EC" id="2.7.7.65" evidence="2"/>
<dbReference type="InterPro" id="IPR000160">
    <property type="entry name" value="GGDEF_dom"/>
</dbReference>
<dbReference type="AlphaFoldDB" id="A0A7S9HEG8"/>
<dbReference type="PANTHER" id="PTHR45138">
    <property type="entry name" value="REGULATORY COMPONENTS OF SENSORY TRANSDUCTION SYSTEM"/>
    <property type="match status" value="1"/>
</dbReference>
<organism evidence="6 7">
    <name type="scientific">Salinimonas marina</name>
    <dbReference type="NCBI Taxonomy" id="2785918"/>
    <lineage>
        <taxon>Bacteria</taxon>
        <taxon>Pseudomonadati</taxon>
        <taxon>Pseudomonadota</taxon>
        <taxon>Gammaproteobacteria</taxon>
        <taxon>Alteromonadales</taxon>
        <taxon>Alteromonadaceae</taxon>
        <taxon>Alteromonas/Salinimonas group</taxon>
        <taxon>Salinimonas</taxon>
    </lineage>
</organism>
<dbReference type="SUPFAM" id="SSF48452">
    <property type="entry name" value="TPR-like"/>
    <property type="match status" value="1"/>
</dbReference>
<evidence type="ECO:0000256" key="4">
    <source>
        <dbReference type="SAM" id="Phobius"/>
    </source>
</evidence>
<evidence type="ECO:0000256" key="2">
    <source>
        <dbReference type="ARBA" id="ARBA00012528"/>
    </source>
</evidence>
<dbReference type="PANTHER" id="PTHR45138:SF9">
    <property type="entry name" value="DIGUANYLATE CYCLASE DGCM-RELATED"/>
    <property type="match status" value="1"/>
</dbReference>
<dbReference type="InterPro" id="IPR043128">
    <property type="entry name" value="Rev_trsase/Diguanyl_cyclase"/>
</dbReference>
<dbReference type="Pfam" id="PF00990">
    <property type="entry name" value="GGDEF"/>
    <property type="match status" value="1"/>
</dbReference>
<keyword evidence="4" id="KW-0812">Transmembrane</keyword>
<dbReference type="InterPro" id="IPR029787">
    <property type="entry name" value="Nucleotide_cyclase"/>
</dbReference>
<sequence>MHLIIVVIFLYAGFTFYALADDSQLLEKADTIKFSDRSQAQRLLDRISLAQLSEAQMNYYRFLKAYLSTFDGDLDYTLERYETLLDTLPESELRIRVLQAALGIASYREKWQRSFELASELELLLSKPVSKNVETEAFQGLLVFYKNVGLPETALIYINRILAHPDARPEHICFAKSKQIEVYLADNSVTETQINEAIKICRQTEQDYFVATNLIVKVDYYIGNSLLSKARVAAKKAWAAVEPVNFIFLKSQFLTTYAHLKFRLGHKKSAANLARQVIDLDKTEQYKASLIKAYKLLAQLAVAQHNYQQAYTYVSAVNRLEDDFHSEQVVKSLALQQARFNLKNKETHIALLDEKNKLLSEESRLVGEKAQSMVIALGLAMVMVFVTLYWAFRTRKMQKRLRYLATTDALTDVANRGYFSDQATMALIKAQHRGQPVALIFFDLDHFKKINDTHGHQTGDWVLREVVKVINQCCTPNHHLLGRIGGEEFGILMTNTDNNTALVFAERCRESIGRIEPPITGHELTISASFGVSDTQQVGYHLEHLFSASDLALYQAKKYGRNQVCVYSEKI</sequence>
<dbReference type="NCBIfam" id="TIGR00254">
    <property type="entry name" value="GGDEF"/>
    <property type="match status" value="1"/>
</dbReference>
<dbReference type="CDD" id="cd01949">
    <property type="entry name" value="GGDEF"/>
    <property type="match status" value="1"/>
</dbReference>
<evidence type="ECO:0000313" key="6">
    <source>
        <dbReference type="EMBL" id="QPG06877.1"/>
    </source>
</evidence>
<dbReference type="Proteomes" id="UP000595095">
    <property type="component" value="Chromosome"/>
</dbReference>
<keyword evidence="7" id="KW-1185">Reference proteome</keyword>
<feature type="transmembrane region" description="Helical" evidence="4">
    <location>
        <begin position="373"/>
        <end position="392"/>
    </location>
</feature>
<dbReference type="SMART" id="SM00267">
    <property type="entry name" value="GGDEF"/>
    <property type="match status" value="1"/>
</dbReference>
<feature type="domain" description="GGDEF" evidence="5">
    <location>
        <begin position="435"/>
        <end position="569"/>
    </location>
</feature>
<evidence type="ECO:0000259" key="5">
    <source>
        <dbReference type="PROSITE" id="PS50887"/>
    </source>
</evidence>
<dbReference type="InterPro" id="IPR050469">
    <property type="entry name" value="Diguanylate_Cyclase"/>
</dbReference>
<dbReference type="GO" id="GO:0052621">
    <property type="term" value="F:diguanylate cyclase activity"/>
    <property type="evidence" value="ECO:0007669"/>
    <property type="project" value="UniProtKB-EC"/>
</dbReference>
<dbReference type="Gene3D" id="3.30.70.270">
    <property type="match status" value="1"/>
</dbReference>
<dbReference type="FunFam" id="3.30.70.270:FF:000001">
    <property type="entry name" value="Diguanylate cyclase domain protein"/>
    <property type="match status" value="1"/>
</dbReference>
<dbReference type="SUPFAM" id="SSF55073">
    <property type="entry name" value="Nucleotide cyclase"/>
    <property type="match status" value="1"/>
</dbReference>
<comment type="cofactor">
    <cofactor evidence="1">
        <name>Mg(2+)</name>
        <dbReference type="ChEBI" id="CHEBI:18420"/>
    </cofactor>
</comment>
<dbReference type="RefSeq" id="WP_195811950.1">
    <property type="nucleotide sequence ID" value="NZ_CP064795.1"/>
</dbReference>
<dbReference type="EMBL" id="CP064795">
    <property type="protein sequence ID" value="QPG06877.1"/>
    <property type="molecule type" value="Genomic_DNA"/>
</dbReference>
<accession>A0A7S9HEG8</accession>
<name>A0A7S9HEG8_9ALTE</name>
<evidence type="ECO:0000256" key="1">
    <source>
        <dbReference type="ARBA" id="ARBA00001946"/>
    </source>
</evidence>